<dbReference type="Proteomes" id="UP000036166">
    <property type="component" value="Unassembled WGS sequence"/>
</dbReference>
<sequence length="96" mass="11049">MPTYFELFALGATLFSFKDNQNNNVQKKGRSMKKKNEIWNAVGVVILGEAGFSDQQVKTYNEIMSNHNSSRWVRVPRRPLNLKEKPLTVFCSGFFC</sequence>
<dbReference type="PATRIC" id="fig|328812.4.peg.3889"/>
<protein>
    <submittedName>
        <fullName evidence="1">Uncharacterized protein</fullName>
    </submittedName>
</protein>
<organism evidence="1 2">
    <name type="scientific">Parabacteroides goldsteinii</name>
    <dbReference type="NCBI Taxonomy" id="328812"/>
    <lineage>
        <taxon>Bacteria</taxon>
        <taxon>Pseudomonadati</taxon>
        <taxon>Bacteroidota</taxon>
        <taxon>Bacteroidia</taxon>
        <taxon>Bacteroidales</taxon>
        <taxon>Tannerellaceae</taxon>
        <taxon>Parabacteroides</taxon>
    </lineage>
</organism>
<name>A0A0J6FE57_9BACT</name>
<dbReference type="EMBL" id="LFJV01000049">
    <property type="protein sequence ID" value="KMM32862.1"/>
    <property type="molecule type" value="Genomic_DNA"/>
</dbReference>
<reference evidence="1 2" key="1">
    <citation type="submission" date="2015-06" db="EMBL/GenBank/DDBJ databases">
        <title>Draft Genome Sequence of Parabacteroides goldsteinii with Putative Novel Metallo-Beta-Lactamases Isolated from a Blood Culture from a Human Patient.</title>
        <authorList>
            <person name="Krogh T.J."/>
            <person name="Agergaard C.N."/>
            <person name="Moller-Jensen J."/>
            <person name="Justesen U.S."/>
        </authorList>
    </citation>
    <scope>NUCLEOTIDE SEQUENCE [LARGE SCALE GENOMIC DNA]</scope>
    <source>
        <strain evidence="1 2">910340</strain>
    </source>
</reference>
<dbReference type="AlphaFoldDB" id="A0A0J6FE57"/>
<proteinExistence type="predicted"/>
<evidence type="ECO:0000313" key="1">
    <source>
        <dbReference type="EMBL" id="KMM32862.1"/>
    </source>
</evidence>
<evidence type="ECO:0000313" key="2">
    <source>
        <dbReference type="Proteomes" id="UP000036166"/>
    </source>
</evidence>
<gene>
    <name evidence="1" type="ORF">ACM15_15250</name>
</gene>
<accession>A0A0J6FE57</accession>
<comment type="caution">
    <text evidence="1">The sequence shown here is derived from an EMBL/GenBank/DDBJ whole genome shotgun (WGS) entry which is preliminary data.</text>
</comment>